<comment type="caution">
    <text evidence="2">The sequence shown here is derived from an EMBL/GenBank/DDBJ whole genome shotgun (WGS) entry which is preliminary data.</text>
</comment>
<dbReference type="EMBL" id="JAQQXP010000004">
    <property type="protein sequence ID" value="MDC8832921.1"/>
    <property type="molecule type" value="Genomic_DNA"/>
</dbReference>
<keyword evidence="1" id="KW-0472">Membrane</keyword>
<evidence type="ECO:0000313" key="3">
    <source>
        <dbReference type="Proteomes" id="UP001218788"/>
    </source>
</evidence>
<keyword evidence="1" id="KW-1133">Transmembrane helix</keyword>
<evidence type="ECO:0008006" key="4">
    <source>
        <dbReference type="Google" id="ProtNLM"/>
    </source>
</evidence>
<dbReference type="RefSeq" id="WP_273642821.1">
    <property type="nucleotide sequence ID" value="NZ_JAQQXP010000004.1"/>
</dbReference>
<reference evidence="2 3" key="1">
    <citation type="submission" date="2022-10" db="EMBL/GenBank/DDBJ databases">
        <title>Alteromonas sp. chi3 Genome sequencing.</title>
        <authorList>
            <person name="Park S."/>
        </authorList>
    </citation>
    <scope>NUCLEOTIDE SEQUENCE [LARGE SCALE GENOMIC DNA]</scope>
    <source>
        <strain evidence="3">chi3</strain>
    </source>
</reference>
<protein>
    <recommendedName>
        <fullName evidence="4">TMhelix containing protein</fullName>
    </recommendedName>
</protein>
<name>A0ABT5L7A6_9ALTE</name>
<gene>
    <name evidence="2" type="ORF">OIK42_19380</name>
</gene>
<proteinExistence type="predicted"/>
<evidence type="ECO:0000313" key="2">
    <source>
        <dbReference type="EMBL" id="MDC8832921.1"/>
    </source>
</evidence>
<accession>A0ABT5L7A6</accession>
<organism evidence="2 3">
    <name type="scientific">Alteromonas gilva</name>
    <dbReference type="NCBI Taxonomy" id="2987522"/>
    <lineage>
        <taxon>Bacteria</taxon>
        <taxon>Pseudomonadati</taxon>
        <taxon>Pseudomonadota</taxon>
        <taxon>Gammaproteobacteria</taxon>
        <taxon>Alteromonadales</taxon>
        <taxon>Alteromonadaceae</taxon>
        <taxon>Alteromonas/Salinimonas group</taxon>
        <taxon>Alteromonas</taxon>
    </lineage>
</organism>
<feature type="transmembrane region" description="Helical" evidence="1">
    <location>
        <begin position="12"/>
        <end position="33"/>
    </location>
</feature>
<sequence length="53" mass="5945">MSDIMSKYEIWYAIGVVVPIVLVVGLSAFFMFADLDALAEKYFPGVFDTKAKH</sequence>
<dbReference type="Proteomes" id="UP001218788">
    <property type="component" value="Unassembled WGS sequence"/>
</dbReference>
<keyword evidence="1" id="KW-0812">Transmembrane</keyword>
<keyword evidence="3" id="KW-1185">Reference proteome</keyword>
<evidence type="ECO:0000256" key="1">
    <source>
        <dbReference type="SAM" id="Phobius"/>
    </source>
</evidence>